<dbReference type="InterPro" id="IPR042110">
    <property type="entry name" value="Adenylosuccinate_synth_dom2"/>
</dbReference>
<dbReference type="InterPro" id="IPR042109">
    <property type="entry name" value="Adenylosuccinate_synth_dom1"/>
</dbReference>
<evidence type="ECO:0000256" key="2">
    <source>
        <dbReference type="ARBA" id="ARBA00022598"/>
    </source>
</evidence>
<organism evidence="11">
    <name type="scientific">candidate division WOR-3 bacterium</name>
    <dbReference type="NCBI Taxonomy" id="2052148"/>
    <lineage>
        <taxon>Bacteria</taxon>
        <taxon>Bacteria division WOR-3</taxon>
    </lineage>
</organism>
<feature type="active site" description="Proton donor" evidence="8">
    <location>
        <position position="44"/>
    </location>
</feature>
<keyword evidence="5 8" id="KW-0658">Purine biosynthesis</keyword>
<feature type="binding site" evidence="8">
    <location>
        <begin position="334"/>
        <end position="336"/>
    </location>
    <ligand>
        <name>GTP</name>
        <dbReference type="ChEBI" id="CHEBI:37565"/>
    </ligand>
</feature>
<dbReference type="UniPathway" id="UPA00075">
    <property type="reaction ID" value="UER00335"/>
</dbReference>
<dbReference type="InterPro" id="IPR018220">
    <property type="entry name" value="Adenylosuccin_syn_GTP-bd"/>
</dbReference>
<feature type="binding site" description="in other chain" evidence="8">
    <location>
        <position position="306"/>
    </location>
    <ligand>
        <name>IMP</name>
        <dbReference type="ChEBI" id="CHEBI:58053"/>
        <note>ligand shared between dimeric partners</note>
    </ligand>
</feature>
<dbReference type="Gene3D" id="3.40.440.10">
    <property type="entry name" value="Adenylosuccinate Synthetase, subunit A, domain 1"/>
    <property type="match status" value="1"/>
</dbReference>
<feature type="binding site" evidence="8">
    <location>
        <begin position="43"/>
        <end position="45"/>
    </location>
    <ligand>
        <name>GTP</name>
        <dbReference type="ChEBI" id="CHEBI:37565"/>
    </ligand>
</feature>
<dbReference type="SMART" id="SM00788">
    <property type="entry name" value="Adenylsucc_synt"/>
    <property type="match status" value="1"/>
</dbReference>
<dbReference type="InterPro" id="IPR027417">
    <property type="entry name" value="P-loop_NTPase"/>
</dbReference>
<dbReference type="CDD" id="cd03108">
    <property type="entry name" value="AdSS"/>
    <property type="match status" value="1"/>
</dbReference>
<dbReference type="SUPFAM" id="SSF52540">
    <property type="entry name" value="P-loop containing nucleoside triphosphate hydrolases"/>
    <property type="match status" value="1"/>
</dbReference>
<feature type="active site" description="Proton acceptor" evidence="8">
    <location>
        <position position="16"/>
    </location>
</feature>
<dbReference type="HAMAP" id="MF_00011">
    <property type="entry name" value="Adenylosucc_synth"/>
    <property type="match status" value="1"/>
</dbReference>
<dbReference type="AlphaFoldDB" id="A0A7C4VZF7"/>
<feature type="binding site" description="in other chain" evidence="8">
    <location>
        <position position="132"/>
    </location>
    <ligand>
        <name>IMP</name>
        <dbReference type="ChEBI" id="CHEBI:58053"/>
        <note>ligand shared between dimeric partners</note>
    </ligand>
</feature>
<feature type="active site" evidence="9">
    <location>
        <position position="143"/>
    </location>
</feature>
<reference evidence="11" key="1">
    <citation type="journal article" date="2020" name="mSystems">
        <title>Genome- and Community-Level Interaction Insights into Carbon Utilization and Element Cycling Functions of Hydrothermarchaeota in Hydrothermal Sediment.</title>
        <authorList>
            <person name="Zhou Z."/>
            <person name="Liu Y."/>
            <person name="Xu W."/>
            <person name="Pan J."/>
            <person name="Luo Z.H."/>
            <person name="Li M."/>
        </authorList>
    </citation>
    <scope>NUCLEOTIDE SEQUENCE [LARGE SCALE GENOMIC DNA]</scope>
    <source>
        <strain evidence="11">SpSt-594</strain>
    </source>
</reference>
<comment type="subunit">
    <text evidence="1 8">Homodimer.</text>
</comment>
<gene>
    <name evidence="8" type="primary">purA</name>
    <name evidence="11" type="ORF">ENT60_02660</name>
</gene>
<dbReference type="GO" id="GO:0046040">
    <property type="term" value="P:IMP metabolic process"/>
    <property type="evidence" value="ECO:0007669"/>
    <property type="project" value="TreeGrafter"/>
</dbReference>
<dbReference type="NCBIfam" id="NF002223">
    <property type="entry name" value="PRK01117.1"/>
    <property type="match status" value="1"/>
</dbReference>
<feature type="binding site" evidence="8">
    <location>
        <position position="146"/>
    </location>
    <ligand>
        <name>IMP</name>
        <dbReference type="ChEBI" id="CHEBI:58053"/>
        <note>ligand shared between dimeric partners</note>
    </ligand>
</feature>
<dbReference type="GO" id="GO:0005525">
    <property type="term" value="F:GTP binding"/>
    <property type="evidence" value="ECO:0007669"/>
    <property type="project" value="UniProtKB-UniRule"/>
</dbReference>
<dbReference type="FunFam" id="3.90.170.10:FF:000001">
    <property type="entry name" value="Adenylosuccinate synthetase"/>
    <property type="match status" value="1"/>
</dbReference>
<comment type="subcellular location">
    <subcellularLocation>
        <location evidence="8">Cytoplasm</location>
    </subcellularLocation>
</comment>
<accession>A0A7C4VZF7</accession>
<comment type="cofactor">
    <cofactor evidence="8">
        <name>Mg(2+)</name>
        <dbReference type="ChEBI" id="CHEBI:18420"/>
    </cofactor>
    <text evidence="8">Binds 1 Mg(2+) ion per subunit.</text>
</comment>
<dbReference type="InterPro" id="IPR042111">
    <property type="entry name" value="Adenylosuccinate_synth_dom3"/>
</dbReference>
<keyword evidence="6 8" id="KW-0460">Magnesium</keyword>
<evidence type="ECO:0000256" key="8">
    <source>
        <dbReference type="HAMAP-Rule" id="MF_00011"/>
    </source>
</evidence>
<dbReference type="FunFam" id="1.10.300.10:FF:000001">
    <property type="entry name" value="Adenylosuccinate synthetase"/>
    <property type="match status" value="1"/>
</dbReference>
<comment type="caution">
    <text evidence="11">The sequence shown here is derived from an EMBL/GenBank/DDBJ whole genome shotgun (WGS) entry which is preliminary data.</text>
</comment>
<dbReference type="Pfam" id="PF00709">
    <property type="entry name" value="Adenylsucc_synt"/>
    <property type="match status" value="1"/>
</dbReference>
<feature type="binding site" evidence="8">
    <location>
        <position position="43"/>
    </location>
    <ligand>
        <name>Mg(2+)</name>
        <dbReference type="ChEBI" id="CHEBI:18420"/>
    </ligand>
</feature>
<dbReference type="GO" id="GO:0000287">
    <property type="term" value="F:magnesium ion binding"/>
    <property type="evidence" value="ECO:0007669"/>
    <property type="project" value="UniProtKB-UniRule"/>
</dbReference>
<dbReference type="PROSITE" id="PS00513">
    <property type="entry name" value="ADENYLOSUCCIN_SYN_2"/>
    <property type="match status" value="1"/>
</dbReference>
<dbReference type="GO" id="GO:0004019">
    <property type="term" value="F:adenylosuccinate synthase activity"/>
    <property type="evidence" value="ECO:0007669"/>
    <property type="project" value="UniProtKB-UniRule"/>
</dbReference>
<evidence type="ECO:0000256" key="4">
    <source>
        <dbReference type="ARBA" id="ARBA00022741"/>
    </source>
</evidence>
<name>A0A7C4VZF7_UNCW3</name>
<feature type="binding site" evidence="8">
    <location>
        <begin position="414"/>
        <end position="416"/>
    </location>
    <ligand>
        <name>GTP</name>
        <dbReference type="ChEBI" id="CHEBI:37565"/>
    </ligand>
</feature>
<evidence type="ECO:0000256" key="10">
    <source>
        <dbReference type="RuleBase" id="RU000520"/>
    </source>
</evidence>
<evidence type="ECO:0000256" key="3">
    <source>
        <dbReference type="ARBA" id="ARBA00022723"/>
    </source>
</evidence>
<keyword evidence="7 8" id="KW-0342">GTP-binding</keyword>
<proteinExistence type="inferred from homology"/>
<comment type="function">
    <text evidence="8">Plays an important role in the de novo pathway of purine nucleotide biosynthesis. Catalyzes the first committed step in the biosynthesis of AMP from IMP.</text>
</comment>
<dbReference type="InterPro" id="IPR001114">
    <property type="entry name" value="Adenylosuccinate_synthetase"/>
</dbReference>
<dbReference type="GO" id="GO:0044208">
    <property type="term" value="P:'de novo' AMP biosynthetic process"/>
    <property type="evidence" value="ECO:0007669"/>
    <property type="project" value="UniProtKB-UniRule"/>
</dbReference>
<dbReference type="GO" id="GO:0005737">
    <property type="term" value="C:cytoplasm"/>
    <property type="evidence" value="ECO:0007669"/>
    <property type="project" value="UniProtKB-SubCell"/>
</dbReference>
<comment type="pathway">
    <text evidence="8 10">Purine metabolism; AMP biosynthesis via de novo pathway; AMP from IMP: step 1/2.</text>
</comment>
<evidence type="ECO:0000256" key="6">
    <source>
        <dbReference type="ARBA" id="ARBA00022842"/>
    </source>
</evidence>
<dbReference type="PANTHER" id="PTHR11846">
    <property type="entry name" value="ADENYLOSUCCINATE SYNTHETASE"/>
    <property type="match status" value="1"/>
</dbReference>
<feature type="binding site" description="in other chain" evidence="8">
    <location>
        <begin position="41"/>
        <end position="44"/>
    </location>
    <ligand>
        <name>IMP</name>
        <dbReference type="ChEBI" id="CHEBI:58053"/>
        <note>ligand shared between dimeric partners</note>
    </ligand>
</feature>
<feature type="binding site" evidence="8">
    <location>
        <begin position="15"/>
        <end position="21"/>
    </location>
    <ligand>
        <name>GTP</name>
        <dbReference type="ChEBI" id="CHEBI:37565"/>
    </ligand>
</feature>
<keyword evidence="4 8" id="KW-0547">Nucleotide-binding</keyword>
<feature type="binding site" evidence="8">
    <location>
        <position position="16"/>
    </location>
    <ligand>
        <name>Mg(2+)</name>
        <dbReference type="ChEBI" id="CHEBI:18420"/>
    </ligand>
</feature>
<feature type="binding site" evidence="8">
    <location>
        <begin position="302"/>
        <end position="308"/>
    </location>
    <ligand>
        <name>substrate</name>
    </ligand>
</feature>
<dbReference type="EC" id="6.3.4.4" evidence="8 10"/>
<dbReference type="PROSITE" id="PS01266">
    <property type="entry name" value="ADENYLOSUCCIN_SYN_1"/>
    <property type="match status" value="1"/>
</dbReference>
<feature type="binding site" description="in other chain" evidence="8">
    <location>
        <position position="227"/>
    </location>
    <ligand>
        <name>IMP</name>
        <dbReference type="ChEBI" id="CHEBI:58053"/>
        <note>ligand shared between dimeric partners</note>
    </ligand>
</feature>
<evidence type="ECO:0000256" key="1">
    <source>
        <dbReference type="ARBA" id="ARBA00011738"/>
    </source>
</evidence>
<evidence type="ECO:0000256" key="5">
    <source>
        <dbReference type="ARBA" id="ARBA00022755"/>
    </source>
</evidence>
<dbReference type="Gene3D" id="1.10.300.10">
    <property type="entry name" value="Adenylosuccinate Synthetase, subunit A, domain 2"/>
    <property type="match status" value="1"/>
</dbReference>
<feature type="binding site" description="in other chain" evidence="8">
    <location>
        <begin position="16"/>
        <end position="19"/>
    </location>
    <ligand>
        <name>IMP</name>
        <dbReference type="ChEBI" id="CHEBI:58053"/>
        <note>ligand shared between dimeric partners</note>
    </ligand>
</feature>
<evidence type="ECO:0000256" key="7">
    <source>
        <dbReference type="ARBA" id="ARBA00023134"/>
    </source>
</evidence>
<dbReference type="Gene3D" id="3.90.170.10">
    <property type="entry name" value="Adenylosuccinate Synthetase, subunit A, domain 3"/>
    <property type="match status" value="1"/>
</dbReference>
<protein>
    <recommendedName>
        <fullName evidence="8 10">Adenylosuccinate synthetase</fullName>
        <shortName evidence="8">AMPSase</shortName>
        <shortName evidence="8">AdSS</shortName>
        <ecNumber evidence="8 10">6.3.4.4</ecNumber>
    </recommendedName>
    <alternativeName>
        <fullName evidence="8">IMP--aspartate ligase</fullName>
    </alternativeName>
</protein>
<dbReference type="InterPro" id="IPR033128">
    <property type="entry name" value="Adenylosuccin_syn_Lys_AS"/>
</dbReference>
<keyword evidence="3 8" id="KW-0479">Metal-binding</keyword>
<dbReference type="EMBL" id="DSZH01000121">
    <property type="protein sequence ID" value="HGU47449.1"/>
    <property type="molecule type" value="Genomic_DNA"/>
</dbReference>
<feature type="binding site" description="in other chain" evidence="8">
    <location>
        <position position="242"/>
    </location>
    <ligand>
        <name>IMP</name>
        <dbReference type="ChEBI" id="CHEBI:58053"/>
        <note>ligand shared between dimeric partners</note>
    </ligand>
</feature>
<keyword evidence="8" id="KW-0963">Cytoplasm</keyword>
<evidence type="ECO:0000313" key="11">
    <source>
        <dbReference type="EMBL" id="HGU47449.1"/>
    </source>
</evidence>
<sequence>MIKGRSLAIIGAQWGDEGKGKIVDFFCQYADGCVRFQGGPNAGHTVVFDNKRIIFHQLPSGLIHSHIKGYIASGCVIDLEVLKKEIEELTELGIEIKNRLFIDYRCHLIFPFHKELDKKREETKRGIKIGTTQKGIGPCYEDKYQRIGIRIGDLKDFNLFSERLKQEFLRKNYLLMEIYESPPILEKEYLNFIEENREFFLSLITDVGKEVYLELKSGKKIVFEGAQGTLLDINFGTYPYVTSSQTIAGSICGQVGIPYNLIDEVCGVAKAYTTRVGEGPFPTELTDEMGKCLQEKGKEFGATTGRKRRCGWFDCGIIRYAKRINGFEKLIITKIDILSGLKELKIANGYTYQGKEYDEFVPELAYHLRPEYLSLKPFNQDFSKVKSYQDLDKEVLEFLETIERLTGCEIWAVSIGEKREDIIFKD</sequence>
<dbReference type="NCBIfam" id="TIGR00184">
    <property type="entry name" value="purA"/>
    <property type="match status" value="1"/>
</dbReference>
<keyword evidence="2 8" id="KW-0436">Ligase</keyword>
<comment type="catalytic activity">
    <reaction evidence="8 10">
        <text>IMP + L-aspartate + GTP = N(6)-(1,2-dicarboxyethyl)-AMP + GDP + phosphate + 2 H(+)</text>
        <dbReference type="Rhea" id="RHEA:15753"/>
        <dbReference type="ChEBI" id="CHEBI:15378"/>
        <dbReference type="ChEBI" id="CHEBI:29991"/>
        <dbReference type="ChEBI" id="CHEBI:37565"/>
        <dbReference type="ChEBI" id="CHEBI:43474"/>
        <dbReference type="ChEBI" id="CHEBI:57567"/>
        <dbReference type="ChEBI" id="CHEBI:58053"/>
        <dbReference type="ChEBI" id="CHEBI:58189"/>
        <dbReference type="EC" id="6.3.4.4"/>
    </reaction>
</comment>
<comment type="similarity">
    <text evidence="8 10">Belongs to the adenylosuccinate synthetase family.</text>
</comment>
<feature type="binding site" evidence="8">
    <location>
        <position position="308"/>
    </location>
    <ligand>
        <name>GTP</name>
        <dbReference type="ChEBI" id="CHEBI:37565"/>
    </ligand>
</feature>
<dbReference type="PANTHER" id="PTHR11846:SF0">
    <property type="entry name" value="ADENYLOSUCCINATE SYNTHETASE"/>
    <property type="match status" value="1"/>
</dbReference>
<evidence type="ECO:0000256" key="9">
    <source>
        <dbReference type="PROSITE-ProRule" id="PRU10134"/>
    </source>
</evidence>